<gene>
    <name evidence="9" type="ORF">OXX778_LOCUS23270</name>
</gene>
<reference evidence="9" key="1">
    <citation type="submission" date="2021-02" db="EMBL/GenBank/DDBJ databases">
        <authorList>
            <person name="Nowell W R."/>
        </authorList>
    </citation>
    <scope>NUCLEOTIDE SEQUENCE</scope>
    <source>
        <strain evidence="9">Ploen Becks lab</strain>
    </source>
</reference>
<organism evidence="9 10">
    <name type="scientific">Brachionus calyciflorus</name>
    <dbReference type="NCBI Taxonomy" id="104777"/>
    <lineage>
        <taxon>Eukaryota</taxon>
        <taxon>Metazoa</taxon>
        <taxon>Spiralia</taxon>
        <taxon>Gnathifera</taxon>
        <taxon>Rotifera</taxon>
        <taxon>Eurotatoria</taxon>
        <taxon>Monogononta</taxon>
        <taxon>Pseudotrocha</taxon>
        <taxon>Ploima</taxon>
        <taxon>Brachionidae</taxon>
        <taxon>Brachionus</taxon>
    </lineage>
</organism>
<comment type="subcellular location">
    <subcellularLocation>
        <location evidence="1">Nucleus</location>
    </subcellularLocation>
</comment>
<evidence type="ECO:0000256" key="7">
    <source>
        <dbReference type="ARBA" id="ARBA00023242"/>
    </source>
</evidence>
<evidence type="ECO:0000313" key="10">
    <source>
        <dbReference type="Proteomes" id="UP000663879"/>
    </source>
</evidence>
<dbReference type="GO" id="GO:0006355">
    <property type="term" value="P:regulation of DNA-templated transcription"/>
    <property type="evidence" value="ECO:0007669"/>
    <property type="project" value="InterPro"/>
</dbReference>
<keyword evidence="10" id="KW-1185">Reference proteome</keyword>
<feature type="non-terminal residue" evidence="9">
    <location>
        <position position="1"/>
    </location>
</feature>
<comment type="caution">
    <text evidence="9">The sequence shown here is derived from an EMBL/GenBank/DDBJ whole genome shotgun (WGS) entry which is preliminary data.</text>
</comment>
<keyword evidence="4" id="KW-0862">Zinc</keyword>
<feature type="coiled-coil region" evidence="8">
    <location>
        <begin position="4"/>
        <end position="70"/>
    </location>
</feature>
<evidence type="ECO:0000256" key="1">
    <source>
        <dbReference type="ARBA" id="ARBA00004123"/>
    </source>
</evidence>
<evidence type="ECO:0000256" key="4">
    <source>
        <dbReference type="ARBA" id="ARBA00022833"/>
    </source>
</evidence>
<proteinExistence type="predicted"/>
<evidence type="ECO:0000256" key="8">
    <source>
        <dbReference type="SAM" id="Coils"/>
    </source>
</evidence>
<evidence type="ECO:0000256" key="3">
    <source>
        <dbReference type="ARBA" id="ARBA00022771"/>
    </source>
</evidence>
<accession>A0A814SXJ8</accession>
<evidence type="ECO:0000256" key="2">
    <source>
        <dbReference type="ARBA" id="ARBA00022723"/>
    </source>
</evidence>
<dbReference type="InterPro" id="IPR036060">
    <property type="entry name" value="Znf_C2H2C_sf"/>
</dbReference>
<name>A0A814SXJ8_9BILA</name>
<keyword evidence="6" id="KW-0804">Transcription</keyword>
<dbReference type="AlphaFoldDB" id="A0A814SXJ8"/>
<protein>
    <submittedName>
        <fullName evidence="9">Uncharacterized protein</fullName>
    </submittedName>
</protein>
<keyword evidence="3" id="KW-0863">Zinc-finger</keyword>
<dbReference type="InterPro" id="IPR002515">
    <property type="entry name" value="Znf_C2H2C"/>
</dbReference>
<dbReference type="SUPFAM" id="SSF103637">
    <property type="entry name" value="CCHHC domain"/>
    <property type="match status" value="1"/>
</dbReference>
<keyword evidence="2" id="KW-0479">Metal-binding</keyword>
<sequence>MSERLKLENQIASLEKENQDNFNQKTAEFSSLISQKTEVETKLETLTVQNQEKYNQINQLQEILNNEKDDQSFIYVQDQYNELLQENCLCPYKVCVGKGNIDPKKSSHRKGAFCPYNPIAKNSELKTKTNSLEKVTRSYLNTINNVEKFQ</sequence>
<evidence type="ECO:0000313" key="9">
    <source>
        <dbReference type="EMBL" id="CAF1150509.1"/>
    </source>
</evidence>
<keyword evidence="7" id="KW-0539">Nucleus</keyword>
<evidence type="ECO:0000256" key="5">
    <source>
        <dbReference type="ARBA" id="ARBA00023015"/>
    </source>
</evidence>
<evidence type="ECO:0000256" key="6">
    <source>
        <dbReference type="ARBA" id="ARBA00023163"/>
    </source>
</evidence>
<keyword evidence="8" id="KW-0175">Coiled coil</keyword>
<dbReference type="Proteomes" id="UP000663879">
    <property type="component" value="Unassembled WGS sequence"/>
</dbReference>
<dbReference type="GO" id="GO:0005634">
    <property type="term" value="C:nucleus"/>
    <property type="evidence" value="ECO:0007669"/>
    <property type="project" value="UniProtKB-SubCell"/>
</dbReference>
<dbReference type="EMBL" id="CAJNOC010011847">
    <property type="protein sequence ID" value="CAF1150509.1"/>
    <property type="molecule type" value="Genomic_DNA"/>
</dbReference>
<dbReference type="PROSITE" id="PS51802">
    <property type="entry name" value="ZF_CCHHC"/>
    <property type="match status" value="1"/>
</dbReference>
<dbReference type="GO" id="GO:0008270">
    <property type="term" value="F:zinc ion binding"/>
    <property type="evidence" value="ECO:0007669"/>
    <property type="project" value="UniProtKB-KW"/>
</dbReference>
<keyword evidence="5" id="KW-0805">Transcription regulation</keyword>